<dbReference type="EMBL" id="MCBQ01018080">
    <property type="protein sequence ID" value="RKF58647.1"/>
    <property type="molecule type" value="Genomic_DNA"/>
</dbReference>
<comment type="caution">
    <text evidence="1">The sequence shown here is derived from an EMBL/GenBank/DDBJ whole genome shotgun (WGS) entry which is preliminary data.</text>
</comment>
<accession>A0A420HMI9</accession>
<sequence>MSDQARQNEMWQQIHKAKEFDLIQENPAEFNAVVNDFAQFNIDSVRAGNFRRPYAVAGVSLAFSGRIIPTEAH</sequence>
<gene>
    <name evidence="1" type="ORF">GcM3_180044</name>
</gene>
<keyword evidence="2" id="KW-1185">Reference proteome</keyword>
<organism evidence="1 2">
    <name type="scientific">Golovinomyces cichoracearum</name>
    <dbReference type="NCBI Taxonomy" id="62708"/>
    <lineage>
        <taxon>Eukaryota</taxon>
        <taxon>Fungi</taxon>
        <taxon>Dikarya</taxon>
        <taxon>Ascomycota</taxon>
        <taxon>Pezizomycotina</taxon>
        <taxon>Leotiomycetes</taxon>
        <taxon>Erysiphales</taxon>
        <taxon>Erysiphaceae</taxon>
        <taxon>Golovinomyces</taxon>
    </lineage>
</organism>
<evidence type="ECO:0000313" key="1">
    <source>
        <dbReference type="EMBL" id="RKF58647.1"/>
    </source>
</evidence>
<evidence type="ECO:0000313" key="2">
    <source>
        <dbReference type="Proteomes" id="UP000283383"/>
    </source>
</evidence>
<proteinExistence type="predicted"/>
<dbReference type="AlphaFoldDB" id="A0A420HMI9"/>
<protein>
    <submittedName>
        <fullName evidence="1">Uncharacterized protein</fullName>
    </submittedName>
</protein>
<name>A0A420HMI9_9PEZI</name>
<dbReference type="Proteomes" id="UP000283383">
    <property type="component" value="Unassembled WGS sequence"/>
</dbReference>
<reference evidence="1 2" key="1">
    <citation type="journal article" date="2018" name="BMC Genomics">
        <title>Comparative genome analyses reveal sequence features reflecting distinct modes of host-adaptation between dicot and monocot powdery mildew.</title>
        <authorList>
            <person name="Wu Y."/>
            <person name="Ma X."/>
            <person name="Pan Z."/>
            <person name="Kale S.D."/>
            <person name="Song Y."/>
            <person name="King H."/>
            <person name="Zhang Q."/>
            <person name="Presley C."/>
            <person name="Deng X."/>
            <person name="Wei C.I."/>
            <person name="Xiao S."/>
        </authorList>
    </citation>
    <scope>NUCLEOTIDE SEQUENCE [LARGE SCALE GENOMIC DNA]</scope>
    <source>
        <strain evidence="1">UMSG3</strain>
    </source>
</reference>